<feature type="binding site" evidence="11">
    <location>
        <position position="53"/>
    </location>
    <ligand>
        <name>UMP</name>
        <dbReference type="ChEBI" id="CHEBI:57865"/>
    </ligand>
</feature>
<comment type="caution">
    <text evidence="11">Lacks conserved residue(s) required for the propagation of feature annotation.</text>
</comment>
<feature type="region of interest" description="Involved in allosteric activation by GTP" evidence="11">
    <location>
        <begin position="19"/>
        <end position="24"/>
    </location>
</feature>
<name>A0A7C3MJ75_DICTH</name>
<dbReference type="SUPFAM" id="SSF53633">
    <property type="entry name" value="Carbamate kinase-like"/>
    <property type="match status" value="1"/>
</dbReference>
<protein>
    <recommendedName>
        <fullName evidence="11">Uridylate kinase</fullName>
        <shortName evidence="11">UK</shortName>
        <ecNumber evidence="11">2.7.4.22</ecNumber>
    </recommendedName>
    <alternativeName>
        <fullName evidence="11">Uridine monophosphate kinase</fullName>
        <shortName evidence="11">UMP kinase</shortName>
        <shortName evidence="11">UMPK</shortName>
    </alternativeName>
</protein>
<dbReference type="Gene3D" id="3.40.1160.10">
    <property type="entry name" value="Acetylglutamate kinase-like"/>
    <property type="match status" value="1"/>
</dbReference>
<dbReference type="PANTHER" id="PTHR42833">
    <property type="entry name" value="URIDYLATE KINASE"/>
    <property type="match status" value="1"/>
</dbReference>
<feature type="binding site" evidence="11">
    <location>
        <position position="54"/>
    </location>
    <ligand>
        <name>ATP</name>
        <dbReference type="ChEBI" id="CHEBI:30616"/>
    </ligand>
</feature>
<keyword evidence="11" id="KW-0021">Allosteric enzyme</keyword>
<evidence type="ECO:0000256" key="3">
    <source>
        <dbReference type="ARBA" id="ARBA00007614"/>
    </source>
</evidence>
<evidence type="ECO:0000259" key="12">
    <source>
        <dbReference type="Pfam" id="PF00696"/>
    </source>
</evidence>
<dbReference type="GO" id="GO:0033862">
    <property type="term" value="F:UMP kinase activity"/>
    <property type="evidence" value="ECO:0007669"/>
    <property type="project" value="UniProtKB-EC"/>
</dbReference>
<feature type="binding site" evidence="11">
    <location>
        <position position="167"/>
    </location>
    <ligand>
        <name>ATP</name>
        <dbReference type="ChEBI" id="CHEBI:30616"/>
    </ligand>
</feature>
<evidence type="ECO:0000256" key="11">
    <source>
        <dbReference type="HAMAP-Rule" id="MF_01220"/>
    </source>
</evidence>
<evidence type="ECO:0000256" key="1">
    <source>
        <dbReference type="ARBA" id="ARBA00004496"/>
    </source>
</evidence>
<dbReference type="CDD" id="cd04254">
    <property type="entry name" value="AAK_UMPK-PyrH-Ec"/>
    <property type="match status" value="1"/>
</dbReference>
<dbReference type="EC" id="2.7.4.22" evidence="11"/>
<evidence type="ECO:0000256" key="2">
    <source>
        <dbReference type="ARBA" id="ARBA00004791"/>
    </source>
</evidence>
<comment type="caution">
    <text evidence="13">The sequence shown here is derived from an EMBL/GenBank/DDBJ whole genome shotgun (WGS) entry which is preliminary data.</text>
</comment>
<dbReference type="InterPro" id="IPR036393">
    <property type="entry name" value="AceGlu_kinase-like_sf"/>
</dbReference>
<accession>A0A7C3MJ75</accession>
<feature type="binding site" evidence="11">
    <location>
        <position position="170"/>
    </location>
    <ligand>
        <name>ATP</name>
        <dbReference type="ChEBI" id="CHEBI:30616"/>
    </ligand>
</feature>
<comment type="pathway">
    <text evidence="2 11">Pyrimidine metabolism; CTP biosynthesis via de novo pathway; UDP from UMP (UMPK route): step 1/1.</text>
</comment>
<proteinExistence type="inferred from homology"/>
<evidence type="ECO:0000256" key="7">
    <source>
        <dbReference type="ARBA" id="ARBA00022777"/>
    </source>
</evidence>
<comment type="subunit">
    <text evidence="11">Homohexamer.</text>
</comment>
<dbReference type="EMBL" id="DTIN01000009">
    <property type="protein sequence ID" value="HFX12949.1"/>
    <property type="molecule type" value="Genomic_DNA"/>
</dbReference>
<comment type="activity regulation">
    <text evidence="11">Allosterically activated by GTP. Inhibited by UTP.</text>
</comment>
<feature type="binding site" evidence="11">
    <location>
        <position position="161"/>
    </location>
    <ligand>
        <name>ATP</name>
        <dbReference type="ChEBI" id="CHEBI:30616"/>
    </ligand>
</feature>
<comment type="catalytic activity">
    <reaction evidence="10 11">
        <text>UMP + ATP = UDP + ADP</text>
        <dbReference type="Rhea" id="RHEA:24400"/>
        <dbReference type="ChEBI" id="CHEBI:30616"/>
        <dbReference type="ChEBI" id="CHEBI:57865"/>
        <dbReference type="ChEBI" id="CHEBI:58223"/>
        <dbReference type="ChEBI" id="CHEBI:456216"/>
        <dbReference type="EC" id="2.7.4.22"/>
    </reaction>
</comment>
<reference evidence="13" key="1">
    <citation type="journal article" date="2020" name="mSystems">
        <title>Genome- and Community-Level Interaction Insights into Carbon Utilization and Element Cycling Functions of Hydrothermarchaeota in Hydrothermal Sediment.</title>
        <authorList>
            <person name="Zhou Z."/>
            <person name="Liu Y."/>
            <person name="Xu W."/>
            <person name="Pan J."/>
            <person name="Luo Z.H."/>
            <person name="Li M."/>
        </authorList>
    </citation>
    <scope>NUCLEOTIDE SEQUENCE [LARGE SCALE GENOMIC DNA]</scope>
    <source>
        <strain evidence="13">SpSt-81</strain>
    </source>
</reference>
<dbReference type="Pfam" id="PF00696">
    <property type="entry name" value="AA_kinase"/>
    <property type="match status" value="1"/>
</dbReference>
<dbReference type="InterPro" id="IPR001048">
    <property type="entry name" value="Asp/Glu/Uridylate_kinase"/>
</dbReference>
<evidence type="ECO:0000256" key="6">
    <source>
        <dbReference type="ARBA" id="ARBA00022741"/>
    </source>
</evidence>
<dbReference type="PANTHER" id="PTHR42833:SF4">
    <property type="entry name" value="URIDYLATE KINASE PUMPKIN, CHLOROPLASTIC"/>
    <property type="match status" value="1"/>
</dbReference>
<dbReference type="PIRSF" id="PIRSF005650">
    <property type="entry name" value="Uridylate_kin"/>
    <property type="match status" value="1"/>
</dbReference>
<evidence type="ECO:0000256" key="4">
    <source>
        <dbReference type="ARBA" id="ARBA00022490"/>
    </source>
</evidence>
<dbReference type="AlphaFoldDB" id="A0A7C3MJ75"/>
<dbReference type="GO" id="GO:0044210">
    <property type="term" value="P:'de novo' CTP biosynthetic process"/>
    <property type="evidence" value="ECO:0007669"/>
    <property type="project" value="UniProtKB-UniRule"/>
</dbReference>
<dbReference type="InterPro" id="IPR015963">
    <property type="entry name" value="Uridylate_kinase_bac"/>
</dbReference>
<dbReference type="GO" id="GO:0005524">
    <property type="term" value="F:ATP binding"/>
    <property type="evidence" value="ECO:0007669"/>
    <property type="project" value="UniProtKB-KW"/>
</dbReference>
<comment type="function">
    <text evidence="11">Catalyzes the reversible phosphorylation of UMP to UDP.</text>
</comment>
<keyword evidence="8 11" id="KW-0067">ATP-binding</keyword>
<feature type="binding site" evidence="11">
    <location>
        <begin position="11"/>
        <end position="14"/>
    </location>
    <ligand>
        <name>ATP</name>
        <dbReference type="ChEBI" id="CHEBI:30616"/>
    </ligand>
</feature>
<evidence type="ECO:0000256" key="8">
    <source>
        <dbReference type="ARBA" id="ARBA00022840"/>
    </source>
</evidence>
<feature type="binding site" evidence="11">
    <location>
        <position position="58"/>
    </location>
    <ligand>
        <name>ATP</name>
        <dbReference type="ChEBI" id="CHEBI:30616"/>
    </ligand>
</feature>
<sequence>MEPKYKRILLKISGESFSGTQGFGLDPESIKNIAEDIKEVHDLGVEIGVVVGGGNFFRGRESRTLGIDRVTADYMGMLATTINALALQDALEKLGVVTRVQTGIEMRQIAEPFIRRRAIRHLEKGRVVIFAAGTGNPFFSTDTAAALRAAEIKAEVILKETKVDGVYNKDPLKYPDAEKFDSIEPIEFLKLRLQVLDATAVSLCMDNKIPIIVFNMSERGNLRRVILGEKVGTYIGDVEIISEKGGEDG</sequence>
<keyword evidence="7 11" id="KW-0418">Kinase</keyword>
<evidence type="ECO:0000256" key="9">
    <source>
        <dbReference type="ARBA" id="ARBA00022975"/>
    </source>
</evidence>
<organism evidence="13">
    <name type="scientific">Dictyoglomus thermophilum</name>
    <dbReference type="NCBI Taxonomy" id="14"/>
    <lineage>
        <taxon>Bacteria</taxon>
        <taxon>Pseudomonadati</taxon>
        <taxon>Dictyoglomota</taxon>
        <taxon>Dictyoglomia</taxon>
        <taxon>Dictyoglomales</taxon>
        <taxon>Dictyoglomaceae</taxon>
        <taxon>Dictyoglomus</taxon>
    </lineage>
</organism>
<evidence type="ECO:0000256" key="10">
    <source>
        <dbReference type="ARBA" id="ARBA00047767"/>
    </source>
</evidence>
<comment type="similarity">
    <text evidence="3 11">Belongs to the UMP kinase family.</text>
</comment>
<feature type="domain" description="Aspartate/glutamate/uridylate kinase" evidence="12">
    <location>
        <begin position="6"/>
        <end position="215"/>
    </location>
</feature>
<feature type="binding site" evidence="11">
    <location>
        <begin position="134"/>
        <end position="141"/>
    </location>
    <ligand>
        <name>UMP</name>
        <dbReference type="ChEBI" id="CHEBI:57865"/>
    </ligand>
</feature>
<gene>
    <name evidence="11" type="primary">pyrH</name>
    <name evidence="13" type="ORF">ENW00_02165</name>
</gene>
<dbReference type="GO" id="GO:0006225">
    <property type="term" value="P:UDP biosynthetic process"/>
    <property type="evidence" value="ECO:0007669"/>
    <property type="project" value="TreeGrafter"/>
</dbReference>
<evidence type="ECO:0000256" key="5">
    <source>
        <dbReference type="ARBA" id="ARBA00022679"/>
    </source>
</evidence>
<feature type="binding site" evidence="11">
    <location>
        <position position="73"/>
    </location>
    <ligand>
        <name>UMP</name>
        <dbReference type="ChEBI" id="CHEBI:57865"/>
    </ligand>
</feature>
<dbReference type="NCBIfam" id="TIGR02075">
    <property type="entry name" value="pyrH_bact"/>
    <property type="match status" value="1"/>
</dbReference>
<keyword evidence="4 11" id="KW-0963">Cytoplasm</keyword>
<keyword evidence="6 11" id="KW-0547">Nucleotide-binding</keyword>
<comment type="subcellular location">
    <subcellularLocation>
        <location evidence="1 11">Cytoplasm</location>
    </subcellularLocation>
</comment>
<keyword evidence="5 11" id="KW-0808">Transferase</keyword>
<dbReference type="HAMAP" id="MF_01220_B">
    <property type="entry name" value="PyrH_B"/>
    <property type="match status" value="1"/>
</dbReference>
<keyword evidence="9 11" id="KW-0665">Pyrimidine biosynthesis</keyword>
<dbReference type="UniPathway" id="UPA00159">
    <property type="reaction ID" value="UER00275"/>
</dbReference>
<evidence type="ECO:0000313" key="13">
    <source>
        <dbReference type="EMBL" id="HFX12949.1"/>
    </source>
</evidence>
<dbReference type="GO" id="GO:0005737">
    <property type="term" value="C:cytoplasm"/>
    <property type="evidence" value="ECO:0007669"/>
    <property type="project" value="UniProtKB-SubCell"/>
</dbReference>
<dbReference type="FunFam" id="3.40.1160.10:FF:000001">
    <property type="entry name" value="Uridylate kinase"/>
    <property type="match status" value="1"/>
</dbReference>
<dbReference type="InterPro" id="IPR011817">
    <property type="entry name" value="Uridylate_kinase"/>
</dbReference>